<dbReference type="GO" id="GO:0005815">
    <property type="term" value="C:microtubule organizing center"/>
    <property type="evidence" value="ECO:0007669"/>
    <property type="project" value="TreeGrafter"/>
</dbReference>
<keyword evidence="3" id="KW-0132">Cell division</keyword>
<dbReference type="STRING" id="1095629.A0A0C9XPQ8"/>
<feature type="compositionally biased region" description="Polar residues" evidence="6">
    <location>
        <begin position="311"/>
        <end position="326"/>
    </location>
</feature>
<feature type="compositionally biased region" description="Polar residues" evidence="6">
    <location>
        <begin position="432"/>
        <end position="442"/>
    </location>
</feature>
<dbReference type="GO" id="GO:0008017">
    <property type="term" value="F:microtubule binding"/>
    <property type="evidence" value="ECO:0007669"/>
    <property type="project" value="TreeGrafter"/>
</dbReference>
<dbReference type="InterPro" id="IPR011989">
    <property type="entry name" value="ARM-like"/>
</dbReference>
<evidence type="ECO:0000259" key="7">
    <source>
        <dbReference type="Pfam" id="PF12348"/>
    </source>
</evidence>
<dbReference type="GO" id="GO:1990023">
    <property type="term" value="C:mitotic spindle midzone"/>
    <property type="evidence" value="ECO:0007669"/>
    <property type="project" value="TreeGrafter"/>
</dbReference>
<dbReference type="EMBL" id="KN838579">
    <property type="protein sequence ID" value="KIK03534.1"/>
    <property type="molecule type" value="Genomic_DNA"/>
</dbReference>
<feature type="compositionally biased region" description="Polar residues" evidence="6">
    <location>
        <begin position="277"/>
        <end position="293"/>
    </location>
</feature>
<dbReference type="AlphaFoldDB" id="A0A0C9XPQ8"/>
<feature type="compositionally biased region" description="Low complexity" evidence="6">
    <location>
        <begin position="497"/>
        <end position="512"/>
    </location>
</feature>
<dbReference type="InterPro" id="IPR016024">
    <property type="entry name" value="ARM-type_fold"/>
</dbReference>
<dbReference type="GO" id="GO:0005881">
    <property type="term" value="C:cytoplasmic microtubule"/>
    <property type="evidence" value="ECO:0007669"/>
    <property type="project" value="TreeGrafter"/>
</dbReference>
<feature type="region of interest" description="Disordered" evidence="6">
    <location>
        <begin position="243"/>
        <end position="366"/>
    </location>
</feature>
<evidence type="ECO:0000256" key="6">
    <source>
        <dbReference type="SAM" id="MobiDB-lite"/>
    </source>
</evidence>
<gene>
    <name evidence="8" type="ORF">K443DRAFT_676708</name>
</gene>
<protein>
    <recommendedName>
        <fullName evidence="7">CLASP N-terminal domain-containing protein</fullName>
    </recommendedName>
</protein>
<evidence type="ECO:0000256" key="4">
    <source>
        <dbReference type="ARBA" id="ARBA00022701"/>
    </source>
</evidence>
<dbReference type="Gene3D" id="1.25.10.10">
    <property type="entry name" value="Leucine-rich Repeat Variant"/>
    <property type="match status" value="1"/>
</dbReference>
<dbReference type="GO" id="GO:0090307">
    <property type="term" value="P:mitotic spindle assembly"/>
    <property type="evidence" value="ECO:0007669"/>
    <property type="project" value="TreeGrafter"/>
</dbReference>
<comment type="similarity">
    <text evidence="2">Belongs to the CLASP family.</text>
</comment>
<sequence length="664" mass="71530">MSETGNTLISFKSEVDRLRPELCLVETEDTWERITRALVSLNGLCQYVLIKAPSELVNILRPFHLPVTKAMNSERTRLSMAASDFIASIAGVLGASFEPLLPLFLPPLLSLCGRTNKVIINHARSSIISIIQVTQLPSFLQFFLQFIKDKSSSLRLVAAEGTLVCLNCCNPPDLEKDTRASAIEAIIRGTARDANPEVRKLSKQMFSAYKILLPNRVESFTAPLTPTMRKYLDIRGPPTLKQLPVIKPFSKPGHMPTKSACSSNDMRTRSHKLPVTTPATACSQAVQPSMANRQRSKEISPPQYVPVRPISRSTPSAGNIEHTNQAVAGPSLSGSVRRVIDSATVPSQVNTRPGFTANNPHTAGVNGPRRVPLPERSTQSQVQFQSVRPKEQIGISKVVAKTAPKLLVAPAVPRPLKAGKPILRDQTVTHPTLPSTTKIKTSPSRKVKQTRAVPAAKPIWGRPALRGTKPTRGKCPLNQETTTRPEQAPQPPVKAEASSLLTLASRSTTPAAFELPPSPATSQPMSSVDDAHDDVDERDALGTEHPTVEDVATFADVEESEMESAVLNASNNNNATETGLIGHSAAELPSTPSMGVSANFTLATKTPISALLSSIQQGFEFSPSSPLSPPQGYDLPGSSKVGVDALKIPFSFNTTQSTRRALAT</sequence>
<dbReference type="SUPFAM" id="SSF48371">
    <property type="entry name" value="ARM repeat"/>
    <property type="match status" value="1"/>
</dbReference>
<evidence type="ECO:0000256" key="5">
    <source>
        <dbReference type="ARBA" id="ARBA00022776"/>
    </source>
</evidence>
<keyword evidence="5" id="KW-0498">Mitosis</keyword>
<evidence type="ECO:0000256" key="3">
    <source>
        <dbReference type="ARBA" id="ARBA00022618"/>
    </source>
</evidence>
<evidence type="ECO:0000256" key="1">
    <source>
        <dbReference type="ARBA" id="ARBA00004186"/>
    </source>
</evidence>
<dbReference type="PANTHER" id="PTHR21567">
    <property type="entry name" value="CLASP"/>
    <property type="match status" value="1"/>
</dbReference>
<evidence type="ECO:0000313" key="8">
    <source>
        <dbReference type="EMBL" id="KIK03534.1"/>
    </source>
</evidence>
<evidence type="ECO:0000313" key="9">
    <source>
        <dbReference type="Proteomes" id="UP000054477"/>
    </source>
</evidence>
<accession>A0A0C9XPQ8</accession>
<keyword evidence="9" id="KW-1185">Reference proteome</keyword>
<feature type="compositionally biased region" description="Polar residues" evidence="6">
    <location>
        <begin position="344"/>
        <end position="361"/>
    </location>
</feature>
<dbReference type="GO" id="GO:0051301">
    <property type="term" value="P:cell division"/>
    <property type="evidence" value="ECO:0007669"/>
    <property type="project" value="UniProtKB-KW"/>
</dbReference>
<dbReference type="InterPro" id="IPR024395">
    <property type="entry name" value="CLASP_N_dom"/>
</dbReference>
<organism evidence="8 9">
    <name type="scientific">Laccaria amethystina LaAM-08-1</name>
    <dbReference type="NCBI Taxonomy" id="1095629"/>
    <lineage>
        <taxon>Eukaryota</taxon>
        <taxon>Fungi</taxon>
        <taxon>Dikarya</taxon>
        <taxon>Basidiomycota</taxon>
        <taxon>Agaricomycotina</taxon>
        <taxon>Agaricomycetes</taxon>
        <taxon>Agaricomycetidae</taxon>
        <taxon>Agaricales</taxon>
        <taxon>Agaricineae</taxon>
        <taxon>Hydnangiaceae</taxon>
        <taxon>Laccaria</taxon>
    </lineage>
</organism>
<feature type="domain" description="CLASP N-terminal" evidence="7">
    <location>
        <begin position="26"/>
        <end position="232"/>
    </location>
</feature>
<dbReference type="GO" id="GO:0005876">
    <property type="term" value="C:spindle microtubule"/>
    <property type="evidence" value="ECO:0007669"/>
    <property type="project" value="TreeGrafter"/>
</dbReference>
<name>A0A0C9XPQ8_9AGAR</name>
<dbReference type="Pfam" id="PF12348">
    <property type="entry name" value="CLASP_N"/>
    <property type="match status" value="1"/>
</dbReference>
<evidence type="ECO:0000256" key="2">
    <source>
        <dbReference type="ARBA" id="ARBA00009549"/>
    </source>
</evidence>
<proteinExistence type="inferred from homology"/>
<dbReference type="OrthoDB" id="46159at2759"/>
<reference evidence="8 9" key="1">
    <citation type="submission" date="2014-04" db="EMBL/GenBank/DDBJ databases">
        <authorList>
            <consortium name="DOE Joint Genome Institute"/>
            <person name="Kuo A."/>
            <person name="Kohler A."/>
            <person name="Nagy L.G."/>
            <person name="Floudas D."/>
            <person name="Copeland A."/>
            <person name="Barry K.W."/>
            <person name="Cichocki N."/>
            <person name="Veneault-Fourrey C."/>
            <person name="LaButti K."/>
            <person name="Lindquist E.A."/>
            <person name="Lipzen A."/>
            <person name="Lundell T."/>
            <person name="Morin E."/>
            <person name="Murat C."/>
            <person name="Sun H."/>
            <person name="Tunlid A."/>
            <person name="Henrissat B."/>
            <person name="Grigoriev I.V."/>
            <person name="Hibbett D.S."/>
            <person name="Martin F."/>
            <person name="Nordberg H.P."/>
            <person name="Cantor M.N."/>
            <person name="Hua S.X."/>
        </authorList>
    </citation>
    <scope>NUCLEOTIDE SEQUENCE [LARGE SCALE GENOMIC DNA]</scope>
    <source>
        <strain evidence="8 9">LaAM-08-1</strain>
    </source>
</reference>
<keyword evidence="5" id="KW-0131">Cell cycle</keyword>
<dbReference type="Proteomes" id="UP000054477">
    <property type="component" value="Unassembled WGS sequence"/>
</dbReference>
<dbReference type="PANTHER" id="PTHR21567:SF60">
    <property type="entry name" value="CLASP N-TERMINAL DOMAIN-CONTAINING PROTEIN"/>
    <property type="match status" value="1"/>
</dbReference>
<reference evidence="9" key="2">
    <citation type="submission" date="2015-01" db="EMBL/GenBank/DDBJ databases">
        <title>Evolutionary Origins and Diversification of the Mycorrhizal Mutualists.</title>
        <authorList>
            <consortium name="DOE Joint Genome Institute"/>
            <consortium name="Mycorrhizal Genomics Consortium"/>
            <person name="Kohler A."/>
            <person name="Kuo A."/>
            <person name="Nagy L.G."/>
            <person name="Floudas D."/>
            <person name="Copeland A."/>
            <person name="Barry K.W."/>
            <person name="Cichocki N."/>
            <person name="Veneault-Fourrey C."/>
            <person name="LaButti K."/>
            <person name="Lindquist E.A."/>
            <person name="Lipzen A."/>
            <person name="Lundell T."/>
            <person name="Morin E."/>
            <person name="Murat C."/>
            <person name="Riley R."/>
            <person name="Ohm R."/>
            <person name="Sun H."/>
            <person name="Tunlid A."/>
            <person name="Henrissat B."/>
            <person name="Grigoriev I.V."/>
            <person name="Hibbett D.S."/>
            <person name="Martin F."/>
        </authorList>
    </citation>
    <scope>NUCLEOTIDE SEQUENCE [LARGE SCALE GENOMIC DNA]</scope>
    <source>
        <strain evidence="9">LaAM-08-1</strain>
    </source>
</reference>
<comment type="subcellular location">
    <subcellularLocation>
        <location evidence="1">Cytoplasm</location>
        <location evidence="1">Cytoskeleton</location>
        <location evidence="1">Spindle</location>
    </subcellularLocation>
</comment>
<feature type="region of interest" description="Disordered" evidence="6">
    <location>
        <begin position="432"/>
        <end position="532"/>
    </location>
</feature>
<keyword evidence="4" id="KW-0493">Microtubule</keyword>
<dbReference type="HOGENOM" id="CLU_015717_0_0_1"/>